<keyword evidence="3" id="KW-1185">Reference proteome</keyword>
<protein>
    <recommendedName>
        <fullName evidence="4">Transmemrbane protein</fullName>
    </recommendedName>
</protein>
<evidence type="ECO:0000256" key="1">
    <source>
        <dbReference type="SAM" id="Phobius"/>
    </source>
</evidence>
<dbReference type="Pfam" id="PF19660">
    <property type="entry name" value="DUF6163"/>
    <property type="match status" value="1"/>
</dbReference>
<keyword evidence="1" id="KW-1133">Transmembrane helix</keyword>
<keyword evidence="1" id="KW-0812">Transmembrane</keyword>
<reference evidence="2" key="1">
    <citation type="submission" date="2021-03" db="EMBL/GenBank/DDBJ databases">
        <title>Genome sequencing and assembly of Tianweitania sediminis.</title>
        <authorList>
            <person name="Chhetri G."/>
        </authorList>
    </citation>
    <scope>NUCLEOTIDE SEQUENCE</scope>
    <source>
        <strain evidence="2">Z8</strain>
    </source>
</reference>
<sequence>MSRQPAGVPLAAPPTLAETLQVWLSRIVAAYCLLFGVLYWIRLVGLHDGLTWRFDTMPVYWQAVSASLAVFFPFAAIGLWMLASWGGVVWAICAITETVMFVGFPELFGNRITAVWAHLLVAIIYIALRLVIYFQTKPKT</sequence>
<dbReference type="InterPro" id="IPR046161">
    <property type="entry name" value="DUF6163"/>
</dbReference>
<gene>
    <name evidence="2" type="ORF">J5Y06_10450</name>
</gene>
<dbReference type="EMBL" id="JAGIYY010000002">
    <property type="protein sequence ID" value="MBP0439070.1"/>
    <property type="molecule type" value="Genomic_DNA"/>
</dbReference>
<proteinExistence type="predicted"/>
<comment type="caution">
    <text evidence="2">The sequence shown here is derived from an EMBL/GenBank/DDBJ whole genome shotgun (WGS) entry which is preliminary data.</text>
</comment>
<feature type="transmembrane region" description="Helical" evidence="1">
    <location>
        <begin position="59"/>
        <end position="82"/>
    </location>
</feature>
<dbReference type="RefSeq" id="WP_209335057.1">
    <property type="nucleotide sequence ID" value="NZ_JAGIYY010000002.1"/>
</dbReference>
<evidence type="ECO:0008006" key="4">
    <source>
        <dbReference type="Google" id="ProtNLM"/>
    </source>
</evidence>
<organism evidence="2 3">
    <name type="scientific">Tianweitania sediminis</name>
    <dbReference type="NCBI Taxonomy" id="1502156"/>
    <lineage>
        <taxon>Bacteria</taxon>
        <taxon>Pseudomonadati</taxon>
        <taxon>Pseudomonadota</taxon>
        <taxon>Alphaproteobacteria</taxon>
        <taxon>Hyphomicrobiales</taxon>
        <taxon>Phyllobacteriaceae</taxon>
        <taxon>Tianweitania</taxon>
    </lineage>
</organism>
<keyword evidence="1" id="KW-0472">Membrane</keyword>
<evidence type="ECO:0000313" key="2">
    <source>
        <dbReference type="EMBL" id="MBP0439070.1"/>
    </source>
</evidence>
<feature type="transmembrane region" description="Helical" evidence="1">
    <location>
        <begin position="88"/>
        <end position="108"/>
    </location>
</feature>
<accession>A0A8J7QZQ3</accession>
<feature type="transmembrane region" description="Helical" evidence="1">
    <location>
        <begin position="27"/>
        <end position="47"/>
    </location>
</feature>
<evidence type="ECO:0000313" key="3">
    <source>
        <dbReference type="Proteomes" id="UP000666240"/>
    </source>
</evidence>
<name>A0A8J7QZQ3_9HYPH</name>
<dbReference type="AlphaFoldDB" id="A0A8J7QZQ3"/>
<feature type="transmembrane region" description="Helical" evidence="1">
    <location>
        <begin position="115"/>
        <end position="134"/>
    </location>
</feature>
<dbReference type="Proteomes" id="UP000666240">
    <property type="component" value="Unassembled WGS sequence"/>
</dbReference>